<name>A0A166AKH8_EXIGL</name>
<gene>
    <name evidence="2" type="ORF">EXIGLDRAFT_836156</name>
</gene>
<organism evidence="2 3">
    <name type="scientific">Exidia glandulosa HHB12029</name>
    <dbReference type="NCBI Taxonomy" id="1314781"/>
    <lineage>
        <taxon>Eukaryota</taxon>
        <taxon>Fungi</taxon>
        <taxon>Dikarya</taxon>
        <taxon>Basidiomycota</taxon>
        <taxon>Agaricomycotina</taxon>
        <taxon>Agaricomycetes</taxon>
        <taxon>Auriculariales</taxon>
        <taxon>Exidiaceae</taxon>
        <taxon>Exidia</taxon>
    </lineage>
</organism>
<dbReference type="InParanoid" id="A0A166AKH8"/>
<dbReference type="Proteomes" id="UP000077266">
    <property type="component" value="Unassembled WGS sequence"/>
</dbReference>
<feature type="region of interest" description="Disordered" evidence="1">
    <location>
        <begin position="1"/>
        <end position="84"/>
    </location>
</feature>
<reference evidence="2 3" key="1">
    <citation type="journal article" date="2016" name="Mol. Biol. Evol.">
        <title>Comparative Genomics of Early-Diverging Mushroom-Forming Fungi Provides Insights into the Origins of Lignocellulose Decay Capabilities.</title>
        <authorList>
            <person name="Nagy L.G."/>
            <person name="Riley R."/>
            <person name="Tritt A."/>
            <person name="Adam C."/>
            <person name="Daum C."/>
            <person name="Floudas D."/>
            <person name="Sun H."/>
            <person name="Yadav J.S."/>
            <person name="Pangilinan J."/>
            <person name="Larsson K.H."/>
            <person name="Matsuura K."/>
            <person name="Barry K."/>
            <person name="Labutti K."/>
            <person name="Kuo R."/>
            <person name="Ohm R.A."/>
            <person name="Bhattacharya S.S."/>
            <person name="Shirouzu T."/>
            <person name="Yoshinaga Y."/>
            <person name="Martin F.M."/>
            <person name="Grigoriev I.V."/>
            <person name="Hibbett D.S."/>
        </authorList>
    </citation>
    <scope>NUCLEOTIDE SEQUENCE [LARGE SCALE GENOMIC DNA]</scope>
    <source>
        <strain evidence="2 3">HHB12029</strain>
    </source>
</reference>
<accession>A0A166AKH8</accession>
<keyword evidence="3" id="KW-1185">Reference proteome</keyword>
<evidence type="ECO:0000256" key="1">
    <source>
        <dbReference type="SAM" id="MobiDB-lite"/>
    </source>
</evidence>
<feature type="compositionally biased region" description="Basic and acidic residues" evidence="1">
    <location>
        <begin position="14"/>
        <end position="25"/>
    </location>
</feature>
<dbReference type="EMBL" id="KV426001">
    <property type="protein sequence ID" value="KZV92799.1"/>
    <property type="molecule type" value="Genomic_DNA"/>
</dbReference>
<feature type="compositionally biased region" description="Low complexity" evidence="1">
    <location>
        <begin position="101"/>
        <end position="121"/>
    </location>
</feature>
<evidence type="ECO:0000313" key="3">
    <source>
        <dbReference type="Proteomes" id="UP000077266"/>
    </source>
</evidence>
<evidence type="ECO:0000313" key="2">
    <source>
        <dbReference type="EMBL" id="KZV92799.1"/>
    </source>
</evidence>
<proteinExistence type="predicted"/>
<protein>
    <submittedName>
        <fullName evidence="2">Uncharacterized protein</fullName>
    </submittedName>
</protein>
<dbReference type="AlphaFoldDB" id="A0A166AKH8"/>
<sequence length="128" mass="13696">MNPTSDNAAPTLKRGRDNTSDELCTKRVKLSRTASFDSRVEKENIPPALLASYTPRRPNKLTRRVSGTGVPSQNKTPRHPSTVKRTVSSAFDGIDFTFDLSSSPVARSSSPVGSSSPIRGGASSPAHE</sequence>
<feature type="region of interest" description="Disordered" evidence="1">
    <location>
        <begin position="101"/>
        <end position="128"/>
    </location>
</feature>